<dbReference type="EMBL" id="JACBYR010000001">
    <property type="protein sequence ID" value="NYE82337.1"/>
    <property type="molecule type" value="Genomic_DNA"/>
</dbReference>
<dbReference type="PANTHER" id="PTHR43383:SF2">
    <property type="entry name" value="AMIDOHYDROLASE 2 FAMILY PROTEIN"/>
    <property type="match status" value="1"/>
</dbReference>
<organism evidence="2 3">
    <name type="scientific">Pigmentiphaga litoralis</name>
    <dbReference type="NCBI Taxonomy" id="516702"/>
    <lineage>
        <taxon>Bacteria</taxon>
        <taxon>Pseudomonadati</taxon>
        <taxon>Pseudomonadota</taxon>
        <taxon>Betaproteobacteria</taxon>
        <taxon>Burkholderiales</taxon>
        <taxon>Alcaligenaceae</taxon>
        <taxon>Pigmentiphaga</taxon>
    </lineage>
</organism>
<dbReference type="GO" id="GO:0016787">
    <property type="term" value="F:hydrolase activity"/>
    <property type="evidence" value="ECO:0007669"/>
    <property type="project" value="UniProtKB-KW"/>
</dbReference>
<dbReference type="RefSeq" id="WP_179585131.1">
    <property type="nucleotide sequence ID" value="NZ_JACBYR010000001.1"/>
</dbReference>
<sequence length="441" mass="49766">MQIPDITGGMPAIDHHSHASVSRFRTVRQIEEHFATAHMEANVPAEVYDAFIAARNQGDAAALARLEADHGTQTLLDRGLLFRSTTFFATALREGCRQLYGPDADWDTQMRTAQEWGARGPSFTYDAAADLADTPIILTDVPYLDRTVWNPTRYRQVIRVDAYLYPFHTTETTLRGTEYQRFHTTFGNVLRTELKQYGMDTPPASFDAYLQFVDASLERRINEGAVALKLASAYVRPIDFGRAEQAEAQAAYESFAAGRSGDRRALENFLARRAAQVACDRGLPLQVHVGMGHPEPGMLMANTAPFLLEGFLNTRSLNRLKITLLHGGYPFSSDCAALVQTYGNVYLDFSWMPYLHHFYLRQKLAEWMEILPANKLLFGTDTAAPEFHVAAAHYARDSLNVVLDQGYQRKVWSAQQTEWLAQRILWENTAELYGLDMPRRA</sequence>
<reference evidence="2 3" key="1">
    <citation type="submission" date="2020-07" db="EMBL/GenBank/DDBJ databases">
        <title>Genomic Encyclopedia of Type Strains, Phase IV (KMG-V): Genome sequencing to study the core and pangenomes of soil and plant-associated prokaryotes.</title>
        <authorList>
            <person name="Whitman W."/>
        </authorList>
    </citation>
    <scope>NUCLEOTIDE SEQUENCE [LARGE SCALE GENOMIC DNA]</scope>
    <source>
        <strain evidence="2 3">SAS40</strain>
    </source>
</reference>
<keyword evidence="3" id="KW-1185">Reference proteome</keyword>
<proteinExistence type="predicted"/>
<dbReference type="SUPFAM" id="SSF51556">
    <property type="entry name" value="Metallo-dependent hydrolases"/>
    <property type="match status" value="1"/>
</dbReference>
<gene>
    <name evidence="2" type="ORF">FHW18_001608</name>
</gene>
<accession>A0A7Y9LL95</accession>
<evidence type="ECO:0000313" key="2">
    <source>
        <dbReference type="EMBL" id="NYE82337.1"/>
    </source>
</evidence>
<dbReference type="InterPro" id="IPR006680">
    <property type="entry name" value="Amidohydro-rel"/>
</dbReference>
<comment type="caution">
    <text evidence="2">The sequence shown here is derived from an EMBL/GenBank/DDBJ whole genome shotgun (WGS) entry which is preliminary data.</text>
</comment>
<dbReference type="AlphaFoldDB" id="A0A7Y9LL95"/>
<dbReference type="InterPro" id="IPR032466">
    <property type="entry name" value="Metal_Hydrolase"/>
</dbReference>
<protein>
    <submittedName>
        <fullName evidence="2">Putative TIM-barrel fold metal-dependent hydrolase</fullName>
    </submittedName>
</protein>
<dbReference type="Pfam" id="PF04909">
    <property type="entry name" value="Amidohydro_2"/>
    <property type="match status" value="1"/>
</dbReference>
<dbReference type="Proteomes" id="UP000542125">
    <property type="component" value="Unassembled WGS sequence"/>
</dbReference>
<dbReference type="Gene3D" id="3.20.20.140">
    <property type="entry name" value="Metal-dependent hydrolases"/>
    <property type="match status" value="1"/>
</dbReference>
<evidence type="ECO:0000313" key="3">
    <source>
        <dbReference type="Proteomes" id="UP000542125"/>
    </source>
</evidence>
<feature type="domain" description="Amidohydrolase-related" evidence="1">
    <location>
        <begin position="260"/>
        <end position="435"/>
    </location>
</feature>
<evidence type="ECO:0000259" key="1">
    <source>
        <dbReference type="Pfam" id="PF04909"/>
    </source>
</evidence>
<name>A0A7Y9LL95_9BURK</name>
<keyword evidence="2" id="KW-0378">Hydrolase</keyword>
<dbReference type="PANTHER" id="PTHR43383">
    <property type="entry name" value="NODULIN 6"/>
    <property type="match status" value="1"/>
</dbReference>